<dbReference type="Proteomes" id="UP000615026">
    <property type="component" value="Unassembled WGS sequence"/>
</dbReference>
<sequence>MAILSTRKSRRLRPHHSETIRQVIVFQIQREWFALPIFAVKKVVPKSDTHGDYHGSGAGLTIYEGRELLVLDVNQQVFGGTSPQLVPALAAEPAHFEPTQFGNGYLLIIRDRKGELVGLPIEAAPTVRRIAQSDIVPLPANYAARVNIQCVSGLIIQSDNQSILFLLNPDQLLQAQPLLPPAF</sequence>
<evidence type="ECO:0000259" key="1">
    <source>
        <dbReference type="PROSITE" id="PS50851"/>
    </source>
</evidence>
<comment type="caution">
    <text evidence="2">The sequence shown here is derived from an EMBL/GenBank/DDBJ whole genome shotgun (WGS) entry which is preliminary data.</text>
</comment>
<dbReference type="GO" id="GO:0006935">
    <property type="term" value="P:chemotaxis"/>
    <property type="evidence" value="ECO:0007669"/>
    <property type="project" value="InterPro"/>
</dbReference>
<dbReference type="EMBL" id="JADEXP010000343">
    <property type="protein sequence ID" value="MBE9069926.1"/>
    <property type="molecule type" value="Genomic_DNA"/>
</dbReference>
<dbReference type="SUPFAM" id="SSF50341">
    <property type="entry name" value="CheW-like"/>
    <property type="match status" value="1"/>
</dbReference>
<evidence type="ECO:0000313" key="2">
    <source>
        <dbReference type="EMBL" id="MBE9069926.1"/>
    </source>
</evidence>
<dbReference type="PROSITE" id="PS50851">
    <property type="entry name" value="CHEW"/>
    <property type="match status" value="1"/>
</dbReference>
<evidence type="ECO:0000313" key="3">
    <source>
        <dbReference type="Proteomes" id="UP000615026"/>
    </source>
</evidence>
<dbReference type="GO" id="GO:0007165">
    <property type="term" value="P:signal transduction"/>
    <property type="evidence" value="ECO:0007669"/>
    <property type="project" value="InterPro"/>
</dbReference>
<dbReference type="AlphaFoldDB" id="A0A928ZYS9"/>
<keyword evidence="3" id="KW-1185">Reference proteome</keyword>
<proteinExistence type="predicted"/>
<reference evidence="2" key="1">
    <citation type="submission" date="2020-10" db="EMBL/GenBank/DDBJ databases">
        <authorList>
            <person name="Castelo-Branco R."/>
            <person name="Eusebio N."/>
            <person name="Adriana R."/>
            <person name="Vieira A."/>
            <person name="Brugerolle De Fraissinette N."/>
            <person name="Rezende De Castro R."/>
            <person name="Schneider M.P."/>
            <person name="Vasconcelos V."/>
            <person name="Leao P.N."/>
        </authorList>
    </citation>
    <scope>NUCLEOTIDE SEQUENCE</scope>
    <source>
        <strain evidence="2">LEGE 11479</strain>
    </source>
</reference>
<gene>
    <name evidence="2" type="ORF">IQ260_25115</name>
</gene>
<organism evidence="2 3">
    <name type="scientific">Leptolyngbya cf. ectocarpi LEGE 11479</name>
    <dbReference type="NCBI Taxonomy" id="1828722"/>
    <lineage>
        <taxon>Bacteria</taxon>
        <taxon>Bacillati</taxon>
        <taxon>Cyanobacteriota</taxon>
        <taxon>Cyanophyceae</taxon>
        <taxon>Leptolyngbyales</taxon>
        <taxon>Leptolyngbyaceae</taxon>
        <taxon>Leptolyngbya group</taxon>
        <taxon>Leptolyngbya</taxon>
    </lineage>
</organism>
<feature type="domain" description="CheW-like" evidence="1">
    <location>
        <begin position="20"/>
        <end position="178"/>
    </location>
</feature>
<dbReference type="SMART" id="SM00260">
    <property type="entry name" value="CheW"/>
    <property type="match status" value="1"/>
</dbReference>
<accession>A0A928ZYS9</accession>
<dbReference type="Pfam" id="PF01584">
    <property type="entry name" value="CheW"/>
    <property type="match status" value="1"/>
</dbReference>
<protein>
    <submittedName>
        <fullName evidence="2">Chemotaxis protein CheW</fullName>
    </submittedName>
</protein>
<dbReference type="InterPro" id="IPR002545">
    <property type="entry name" value="CheW-lke_dom"/>
</dbReference>
<dbReference type="RefSeq" id="WP_193995813.1">
    <property type="nucleotide sequence ID" value="NZ_JADEXP010000343.1"/>
</dbReference>
<dbReference type="InterPro" id="IPR036061">
    <property type="entry name" value="CheW-like_dom_sf"/>
</dbReference>
<name>A0A928ZYS9_LEPEC</name>